<dbReference type="Gene3D" id="3.90.330.10">
    <property type="entry name" value="Nitrile hydratase alpha /Thiocyanate hydrolase gamma"/>
    <property type="match status" value="1"/>
</dbReference>
<dbReference type="SUPFAM" id="SSF56209">
    <property type="entry name" value="Nitrile hydratase alpha chain"/>
    <property type="match status" value="1"/>
</dbReference>
<dbReference type="GO" id="GO:0046914">
    <property type="term" value="F:transition metal ion binding"/>
    <property type="evidence" value="ECO:0007669"/>
    <property type="project" value="InterPro"/>
</dbReference>
<organism evidence="8 9">
    <name type="scientific">Pseudonocardia halophobica</name>
    <dbReference type="NCBI Taxonomy" id="29401"/>
    <lineage>
        <taxon>Bacteria</taxon>
        <taxon>Bacillati</taxon>
        <taxon>Actinomycetota</taxon>
        <taxon>Actinomycetes</taxon>
        <taxon>Pseudonocardiales</taxon>
        <taxon>Pseudonocardiaceae</taxon>
        <taxon>Pseudonocardia</taxon>
    </lineage>
</organism>
<evidence type="ECO:0000256" key="2">
    <source>
        <dbReference type="ARBA" id="ARBA00013079"/>
    </source>
</evidence>
<feature type="binding site" evidence="6">
    <location>
        <position position="111"/>
    </location>
    <ligand>
        <name>Fe(3+)</name>
        <dbReference type="ChEBI" id="CHEBI:29034"/>
    </ligand>
</feature>
<keyword evidence="6" id="KW-0408">Iron</keyword>
<evidence type="ECO:0000256" key="6">
    <source>
        <dbReference type="PIRSR" id="PIRSR001426-1"/>
    </source>
</evidence>
<dbReference type="EMBL" id="BSFQ01000030">
    <property type="protein sequence ID" value="GLL14321.1"/>
    <property type="molecule type" value="Genomic_DNA"/>
</dbReference>
<evidence type="ECO:0000256" key="5">
    <source>
        <dbReference type="ARBA" id="ARBA00044877"/>
    </source>
</evidence>
<dbReference type="AlphaFoldDB" id="A0A9W6NZ26"/>
<comment type="similarity">
    <text evidence="1">Belongs to the nitrile hydratase subunit alpha family.</text>
</comment>
<protein>
    <recommendedName>
        <fullName evidence="2">nitrile hydratase</fullName>
        <ecNumber evidence="2">4.2.1.84</ecNumber>
    </recommendedName>
</protein>
<dbReference type="RefSeq" id="WP_037049977.1">
    <property type="nucleotide sequence ID" value="NZ_BAAAUZ010000026.1"/>
</dbReference>
<dbReference type="NCBIfam" id="TIGR01323">
    <property type="entry name" value="nitrile_alph"/>
    <property type="match status" value="1"/>
</dbReference>
<evidence type="ECO:0000256" key="3">
    <source>
        <dbReference type="ARBA" id="ARBA00022723"/>
    </source>
</evidence>
<name>A0A9W6NZ26_9PSEU</name>
<proteinExistence type="inferred from homology"/>
<keyword evidence="9" id="KW-1185">Reference proteome</keyword>
<gene>
    <name evidence="8" type="ORF">GCM10017577_54680</name>
</gene>
<dbReference type="Proteomes" id="UP001143463">
    <property type="component" value="Unassembled WGS sequence"/>
</dbReference>
<evidence type="ECO:0000313" key="9">
    <source>
        <dbReference type="Proteomes" id="UP001143463"/>
    </source>
</evidence>
<dbReference type="GO" id="GO:0018822">
    <property type="term" value="F:nitrile hydratase activity"/>
    <property type="evidence" value="ECO:0007669"/>
    <property type="project" value="UniProtKB-EC"/>
</dbReference>
<evidence type="ECO:0000313" key="8">
    <source>
        <dbReference type="EMBL" id="GLL14321.1"/>
    </source>
</evidence>
<feature type="binding site" evidence="6">
    <location>
        <position position="110"/>
    </location>
    <ligand>
        <name>Fe(3+)</name>
        <dbReference type="ChEBI" id="CHEBI:29034"/>
    </ligand>
</feature>
<sequence length="204" mass="22310">MAEPTDTPLRSQEEIAARVKALEALLIEKGVMTTEAVDRMAEVYENEVGPQLGAQVVARAWTDPEFRARLLENATAACAEMGIGGLQGEDMIVVENTDTVHNAIVCTLCSCYPWPVLGLPPNWYKAPAYRARIVREPRKVLAEDFGFPIPDDVEIRIWDSSAELRYWVLPQRPAGTEDLGAFELAALVTRDSMIGVGPVKAAGA</sequence>
<comment type="catalytic activity">
    <reaction evidence="5">
        <text>an aliphatic primary amide = an aliphatic nitrile + H2O</text>
        <dbReference type="Rhea" id="RHEA:12673"/>
        <dbReference type="ChEBI" id="CHEBI:15377"/>
        <dbReference type="ChEBI" id="CHEBI:65285"/>
        <dbReference type="ChEBI" id="CHEBI:80291"/>
        <dbReference type="EC" id="4.2.1.84"/>
    </reaction>
</comment>
<evidence type="ECO:0000256" key="1">
    <source>
        <dbReference type="ARBA" id="ARBA00009363"/>
    </source>
</evidence>
<feature type="binding site" evidence="6">
    <location>
        <position position="106"/>
    </location>
    <ligand>
        <name>Fe(3+)</name>
        <dbReference type="ChEBI" id="CHEBI:29034"/>
    </ligand>
</feature>
<evidence type="ECO:0000256" key="4">
    <source>
        <dbReference type="ARBA" id="ARBA00023239"/>
    </source>
</evidence>
<dbReference type="InterPro" id="IPR036648">
    <property type="entry name" value="CN_Hdrase_a/SCN_Hdrase_g_sf"/>
</dbReference>
<keyword evidence="3 6" id="KW-0479">Metal-binding</keyword>
<dbReference type="EC" id="4.2.1.84" evidence="2"/>
<dbReference type="Pfam" id="PF02979">
    <property type="entry name" value="NHase_alpha"/>
    <property type="match status" value="1"/>
</dbReference>
<dbReference type="InterPro" id="IPR018141">
    <property type="entry name" value="Nitrile_hydratase_asu"/>
</dbReference>
<accession>A0A9W6NZ26</accession>
<reference evidence="8" key="1">
    <citation type="journal article" date="2014" name="Int. J. Syst. Evol. Microbiol.">
        <title>Complete genome sequence of Corynebacterium casei LMG S-19264T (=DSM 44701T), isolated from a smear-ripened cheese.</title>
        <authorList>
            <consortium name="US DOE Joint Genome Institute (JGI-PGF)"/>
            <person name="Walter F."/>
            <person name="Albersmeier A."/>
            <person name="Kalinowski J."/>
            <person name="Ruckert C."/>
        </authorList>
    </citation>
    <scope>NUCLEOTIDE SEQUENCE</scope>
    <source>
        <strain evidence="8">VKM Ac-1069</strain>
    </source>
</reference>
<reference evidence="8" key="2">
    <citation type="submission" date="2023-01" db="EMBL/GenBank/DDBJ databases">
        <authorList>
            <person name="Sun Q."/>
            <person name="Evtushenko L."/>
        </authorList>
    </citation>
    <scope>NUCLEOTIDE SEQUENCE</scope>
    <source>
        <strain evidence="8">VKM Ac-1069</strain>
    </source>
</reference>
<dbReference type="InterPro" id="IPR004232">
    <property type="entry name" value="CN_Hdrtase_a/SCN_Hdrlase_g"/>
</dbReference>
<keyword evidence="4" id="KW-0456">Lyase</keyword>
<comment type="caution">
    <text evidence="8">The sequence shown here is derived from an EMBL/GenBank/DDBJ whole genome shotgun (WGS) entry which is preliminary data.</text>
</comment>
<feature type="domain" description="Nitrile hydratase alpha/Thiocyanate hydrolase gamma" evidence="7">
    <location>
        <begin position="14"/>
        <end position="197"/>
    </location>
</feature>
<evidence type="ECO:0000259" key="7">
    <source>
        <dbReference type="Pfam" id="PF02979"/>
    </source>
</evidence>
<dbReference type="InterPro" id="IPR023900">
    <property type="entry name" value="CN_Hdrtase_asu/SCN_Hdrlase_gsu"/>
</dbReference>
<dbReference type="PIRSF" id="PIRSF001426">
    <property type="entry name" value="NHase_alpha"/>
    <property type="match status" value="1"/>
</dbReference>
<feature type="binding site" evidence="6">
    <location>
        <position position="109"/>
    </location>
    <ligand>
        <name>Fe(3+)</name>
        <dbReference type="ChEBI" id="CHEBI:29034"/>
    </ligand>
</feature>